<feature type="domain" description="Ig-like" evidence="5">
    <location>
        <begin position="470"/>
        <end position="572"/>
    </location>
</feature>
<dbReference type="Proteomes" id="UP000296049">
    <property type="component" value="Unassembled WGS sequence"/>
</dbReference>
<dbReference type="Gene3D" id="2.60.40.10">
    <property type="entry name" value="Immunoglobulins"/>
    <property type="match status" value="4"/>
</dbReference>
<dbReference type="EMBL" id="KB743698">
    <property type="protein sequence ID" value="EOA97403.1"/>
    <property type="molecule type" value="Genomic_DNA"/>
</dbReference>
<keyword evidence="1" id="KW-1015">Disulfide bond</keyword>
<keyword evidence="3" id="KW-0472">Membrane</keyword>
<evidence type="ECO:0000256" key="4">
    <source>
        <dbReference type="SAM" id="SignalP"/>
    </source>
</evidence>
<feature type="chain" id="PRO_5004344171" description="Ig-like domain-containing protein" evidence="4">
    <location>
        <begin position="24"/>
        <end position="646"/>
    </location>
</feature>
<evidence type="ECO:0000313" key="7">
    <source>
        <dbReference type="Proteomes" id="UP000296049"/>
    </source>
</evidence>
<keyword evidence="4" id="KW-0732">Signal</keyword>
<dbReference type="SMART" id="SM00409">
    <property type="entry name" value="IG"/>
    <property type="match status" value="3"/>
</dbReference>
<proteinExistence type="predicted"/>
<name>R0KVX4_ANAPL</name>
<evidence type="ECO:0000313" key="6">
    <source>
        <dbReference type="EMBL" id="EOA97403.1"/>
    </source>
</evidence>
<keyword evidence="3" id="KW-0812">Transmembrane</keyword>
<evidence type="ECO:0000256" key="2">
    <source>
        <dbReference type="SAM" id="MobiDB-lite"/>
    </source>
</evidence>
<keyword evidence="3" id="KW-1133">Transmembrane helix</keyword>
<feature type="transmembrane region" description="Helical" evidence="3">
    <location>
        <begin position="584"/>
        <end position="608"/>
    </location>
</feature>
<dbReference type="InterPro" id="IPR050412">
    <property type="entry name" value="Ig-like_Receptors_ImmuneReg"/>
</dbReference>
<dbReference type="AlphaFoldDB" id="R0KVX4"/>
<reference evidence="7" key="1">
    <citation type="journal article" date="2013" name="Nat. Genet.">
        <title>The duck genome and transcriptome provide insight into an avian influenza virus reservoir species.</title>
        <authorList>
            <person name="Huang Y."/>
            <person name="Li Y."/>
            <person name="Burt D.W."/>
            <person name="Chen H."/>
            <person name="Zhang Y."/>
            <person name="Qian W."/>
            <person name="Kim H."/>
            <person name="Gan S."/>
            <person name="Zhao Y."/>
            <person name="Li J."/>
            <person name="Yi K."/>
            <person name="Feng H."/>
            <person name="Zhu P."/>
            <person name="Li B."/>
            <person name="Liu Q."/>
            <person name="Fairley S."/>
            <person name="Magor K.E."/>
            <person name="Du Z."/>
            <person name="Hu X."/>
            <person name="Goodman L."/>
            <person name="Tafer H."/>
            <person name="Vignal A."/>
            <person name="Lee T."/>
            <person name="Kim K.W."/>
            <person name="Sheng Z."/>
            <person name="An Y."/>
            <person name="Searle S."/>
            <person name="Herrero J."/>
            <person name="Groenen M.A."/>
            <person name="Crooijmans R.P."/>
            <person name="Faraut T."/>
            <person name="Cai Q."/>
            <person name="Webster R.G."/>
            <person name="Aldridge J.R."/>
            <person name="Warren W.C."/>
            <person name="Bartschat S."/>
            <person name="Kehr S."/>
            <person name="Marz M."/>
            <person name="Stadler P.F."/>
            <person name="Smith J."/>
            <person name="Kraus R.H."/>
            <person name="Zhao Y."/>
            <person name="Ren L."/>
            <person name="Fei J."/>
            <person name="Morisson M."/>
            <person name="Kaiser P."/>
            <person name="Griffin D.K."/>
            <person name="Rao M."/>
            <person name="Pitel F."/>
            <person name="Wang J."/>
            <person name="Li N."/>
        </authorList>
    </citation>
    <scope>NUCLEOTIDE SEQUENCE [LARGE SCALE GENOMIC DNA]</scope>
</reference>
<dbReference type="InterPro" id="IPR007110">
    <property type="entry name" value="Ig-like_dom"/>
</dbReference>
<organism evidence="6 7">
    <name type="scientific">Anas platyrhynchos</name>
    <name type="common">Mallard</name>
    <name type="synonym">Anas boschas</name>
    <dbReference type="NCBI Taxonomy" id="8839"/>
    <lineage>
        <taxon>Eukaryota</taxon>
        <taxon>Metazoa</taxon>
        <taxon>Chordata</taxon>
        <taxon>Craniata</taxon>
        <taxon>Vertebrata</taxon>
        <taxon>Euteleostomi</taxon>
        <taxon>Archelosauria</taxon>
        <taxon>Archosauria</taxon>
        <taxon>Dinosauria</taxon>
        <taxon>Saurischia</taxon>
        <taxon>Theropoda</taxon>
        <taxon>Coelurosauria</taxon>
        <taxon>Aves</taxon>
        <taxon>Neognathae</taxon>
        <taxon>Galloanserae</taxon>
        <taxon>Anseriformes</taxon>
        <taxon>Anatidae</taxon>
        <taxon>Anatinae</taxon>
        <taxon>Anas</taxon>
    </lineage>
</organism>
<evidence type="ECO:0000256" key="1">
    <source>
        <dbReference type="ARBA" id="ARBA00023157"/>
    </source>
</evidence>
<dbReference type="PANTHER" id="PTHR11738:SF186">
    <property type="entry name" value="OSTEOCLAST-ASSOCIATED IMMUNOGLOBULIN-LIKE RECEPTOR"/>
    <property type="match status" value="1"/>
</dbReference>
<dbReference type="InterPro" id="IPR003599">
    <property type="entry name" value="Ig_sub"/>
</dbReference>
<evidence type="ECO:0000256" key="3">
    <source>
        <dbReference type="SAM" id="Phobius"/>
    </source>
</evidence>
<dbReference type="PROSITE" id="PS50835">
    <property type="entry name" value="IG_LIKE"/>
    <property type="match status" value="1"/>
</dbReference>
<accession>R0KVX4</accession>
<feature type="signal peptide" evidence="4">
    <location>
        <begin position="1"/>
        <end position="23"/>
    </location>
</feature>
<dbReference type="InterPro" id="IPR013783">
    <property type="entry name" value="Ig-like_fold"/>
</dbReference>
<dbReference type="PANTHER" id="PTHR11738">
    <property type="entry name" value="MHC CLASS I NK CELL RECEPTOR"/>
    <property type="match status" value="1"/>
</dbReference>
<dbReference type="GO" id="GO:0002764">
    <property type="term" value="P:immune response-regulating signaling pathway"/>
    <property type="evidence" value="ECO:0007669"/>
    <property type="project" value="TreeGrafter"/>
</dbReference>
<dbReference type="SUPFAM" id="SSF48726">
    <property type="entry name" value="Immunoglobulin"/>
    <property type="match status" value="3"/>
</dbReference>
<sequence length="646" mass="72988">MMQYFLAQLLSFLQVLPLAVSSADPLPVPVLSTDPSYDVYYEGERVAFICTAPTMKSVDGFRFFNRSGDQVYKRTSYSHTIAWFQLTAAKASAMEYTCMYWVKDAGREILSNRSLPLSINVQDAPVAPVLSLDPQQPVYRYGNNVKLLCTVPFSSFYIREFQYYGDFGLAISIPVVKLQNYSYNLQITGREVSGSYSCAYFVFKSGRAVRSESSPWVNVYVKRQIIGWVREILVGGSFFTINGLIFFFSHRLKKKRGEQKCGHLDLYLQLQHHRAKGWWTTHVHQHHNQWVQSSLVCEEQSHQDYRLKSDRWREQHGATRQRVPLPGSPAQSPQHPLDRTDMIAPRLVIFLTTVHLVPCQMVSKEAAVPAPTLWVLQGQKEYFFGDVVTLVCTTPRNITGRLMYQIFGDGGWANSGFSSTNNYTFEFVLSRMQNRGPHLCRYSIGQGPKQLTSPTSAELVIKIGDHPPQPLLMVESPQGEVMAGELLSIICKAPGNVTIRRFHFYRDGQEVLPVAEGSEDNAADHGGSLRTSMVLQFPRAGPQHNGNFTCKYEEKKPERWIPSFTSQAVSISVNPPKKGKSCFFLLRLLVVGGCFLTINSLILLFFWARGRSKDASFLCGASPAGISQLDARSPYTLQEDNKYEEH</sequence>
<feature type="region of interest" description="Disordered" evidence="2">
    <location>
        <begin position="316"/>
        <end position="337"/>
    </location>
</feature>
<dbReference type="InterPro" id="IPR036179">
    <property type="entry name" value="Ig-like_dom_sf"/>
</dbReference>
<dbReference type="Pfam" id="PF13895">
    <property type="entry name" value="Ig_2"/>
    <property type="match status" value="1"/>
</dbReference>
<keyword evidence="7" id="KW-1185">Reference proteome</keyword>
<gene>
    <name evidence="6" type="ORF">Anapl_17996</name>
</gene>
<evidence type="ECO:0000259" key="5">
    <source>
        <dbReference type="PROSITE" id="PS50835"/>
    </source>
</evidence>
<protein>
    <recommendedName>
        <fullName evidence="5">Ig-like domain-containing protein</fullName>
    </recommendedName>
</protein>